<evidence type="ECO:0000313" key="1">
    <source>
        <dbReference type="Proteomes" id="UP000887579"/>
    </source>
</evidence>
<organism evidence="1 2">
    <name type="scientific">Panagrolaimus sp. ES5</name>
    <dbReference type="NCBI Taxonomy" id="591445"/>
    <lineage>
        <taxon>Eukaryota</taxon>
        <taxon>Metazoa</taxon>
        <taxon>Ecdysozoa</taxon>
        <taxon>Nematoda</taxon>
        <taxon>Chromadorea</taxon>
        <taxon>Rhabditida</taxon>
        <taxon>Tylenchina</taxon>
        <taxon>Panagrolaimomorpha</taxon>
        <taxon>Panagrolaimoidea</taxon>
        <taxon>Panagrolaimidae</taxon>
        <taxon>Panagrolaimus</taxon>
    </lineage>
</organism>
<protein>
    <submittedName>
        <fullName evidence="2">HD/PDEase domain-containing protein</fullName>
    </submittedName>
</protein>
<reference evidence="2" key="1">
    <citation type="submission" date="2022-11" db="UniProtKB">
        <authorList>
            <consortium name="WormBaseParasite"/>
        </authorList>
    </citation>
    <scope>IDENTIFICATION</scope>
</reference>
<dbReference type="WBParaSite" id="ES5_v2.g20813.t1">
    <property type="protein sequence ID" value="ES5_v2.g20813.t1"/>
    <property type="gene ID" value="ES5_v2.g20813"/>
</dbReference>
<accession>A0AC34FTR8</accession>
<evidence type="ECO:0000313" key="2">
    <source>
        <dbReference type="WBParaSite" id="ES5_v2.g20813.t1"/>
    </source>
</evidence>
<name>A0AC34FTR8_9BILA</name>
<proteinExistence type="predicted"/>
<dbReference type="Proteomes" id="UP000887579">
    <property type="component" value="Unplaced"/>
</dbReference>
<sequence length="391" mass="45060">MATFKKSILDDTPQARTPGTDGHEYSKLKVENKKTEKKRQKKPSDDPKEKKRKIDWDYENPDNFFDINLGEGIGIGSFPRICKPIMDNPIFRRLDNIKQLGAVNYVYPDGNHSRRSHSLGTAHLACKLVKKLQKQKINGIPPMTGSEMLCVVIGALCHDLGHGPFSHLCEEFMIQEDGTLLSHEEMSVLLFEKILNDYPESKACLDLYFEDYHFNLIKQLIDPPKNEQPWNFFVGPEKAFLFAIVNNSISGLDVDKMDYLLRDSKRVGVNGVTSENIDYCFSKAKICEIPSRPLCKKYKWISFPQTNPQVVSIFFERRQYLHEIVYSHRTVGAVSEMLREAIRLSLSEVKLSRGTKIDVPLEHCFRKENLDLYIMLTDEYLRTQVSFNNIV</sequence>